<feature type="transmembrane region" description="Helical" evidence="7">
    <location>
        <begin position="459"/>
        <end position="482"/>
    </location>
</feature>
<feature type="transmembrane region" description="Helical" evidence="7">
    <location>
        <begin position="280"/>
        <end position="303"/>
    </location>
</feature>
<comment type="subcellular location">
    <subcellularLocation>
        <location evidence="1">Membrane</location>
        <topology evidence="1">Multi-pass membrane protein</topology>
    </subcellularLocation>
</comment>
<feature type="compositionally biased region" description="Basic and acidic residues" evidence="6">
    <location>
        <begin position="7"/>
        <end position="33"/>
    </location>
</feature>
<dbReference type="CDD" id="cd17323">
    <property type="entry name" value="MFS_Tpo1_MDR_like"/>
    <property type="match status" value="1"/>
</dbReference>
<evidence type="ECO:0000259" key="8">
    <source>
        <dbReference type="PROSITE" id="PS50850"/>
    </source>
</evidence>
<feature type="transmembrane region" description="Helical" evidence="7">
    <location>
        <begin position="210"/>
        <end position="231"/>
    </location>
</feature>
<keyword evidence="4 7" id="KW-1133">Transmembrane helix</keyword>
<dbReference type="GO" id="GO:0016020">
    <property type="term" value="C:membrane"/>
    <property type="evidence" value="ECO:0007669"/>
    <property type="project" value="UniProtKB-SubCell"/>
</dbReference>
<feature type="transmembrane region" description="Helical" evidence="7">
    <location>
        <begin position="425"/>
        <end position="447"/>
    </location>
</feature>
<keyword evidence="5 7" id="KW-0472">Membrane</keyword>
<feature type="transmembrane region" description="Helical" evidence="7">
    <location>
        <begin position="323"/>
        <end position="345"/>
    </location>
</feature>
<dbReference type="FunFam" id="1.20.1250.20:FF:000011">
    <property type="entry name" value="MFS multidrug transporter, putative"/>
    <property type="match status" value="1"/>
</dbReference>
<protein>
    <submittedName>
        <fullName evidence="9">MFS general substrate transporter</fullName>
    </submittedName>
</protein>
<accession>A0A6A5T8V6</accession>
<dbReference type="InterPro" id="IPR036259">
    <property type="entry name" value="MFS_trans_sf"/>
</dbReference>
<dbReference type="PANTHER" id="PTHR23502">
    <property type="entry name" value="MAJOR FACILITATOR SUPERFAMILY"/>
    <property type="match status" value="1"/>
</dbReference>
<evidence type="ECO:0000256" key="1">
    <source>
        <dbReference type="ARBA" id="ARBA00004141"/>
    </source>
</evidence>
<gene>
    <name evidence="9" type="ORF">CC80DRAFT_599861</name>
</gene>
<feature type="transmembrane region" description="Helical" evidence="7">
    <location>
        <begin position="183"/>
        <end position="204"/>
    </location>
</feature>
<keyword evidence="3 7" id="KW-0812">Transmembrane</keyword>
<feature type="region of interest" description="Disordered" evidence="6">
    <location>
        <begin position="1"/>
        <end position="37"/>
    </location>
</feature>
<dbReference type="OrthoDB" id="5296287at2759"/>
<feature type="transmembrane region" description="Helical" evidence="7">
    <location>
        <begin position="96"/>
        <end position="116"/>
    </location>
</feature>
<feature type="transmembrane region" description="Helical" evidence="7">
    <location>
        <begin position="391"/>
        <end position="413"/>
    </location>
</feature>
<dbReference type="EMBL" id="ML977073">
    <property type="protein sequence ID" value="KAF1948159.1"/>
    <property type="molecule type" value="Genomic_DNA"/>
</dbReference>
<dbReference type="PANTHER" id="PTHR23502:SF68">
    <property type="entry name" value="MULTIDRUG TRANSPORTER, PUTATIVE (AFU_ORTHOLOGUE AFUA_3G01120)-RELATED"/>
    <property type="match status" value="1"/>
</dbReference>
<dbReference type="InterPro" id="IPR020846">
    <property type="entry name" value="MFS_dom"/>
</dbReference>
<dbReference type="Gene3D" id="1.20.1250.20">
    <property type="entry name" value="MFS general substrate transporter like domains"/>
    <property type="match status" value="1"/>
</dbReference>
<feature type="transmembrane region" description="Helical" evidence="7">
    <location>
        <begin position="123"/>
        <end position="143"/>
    </location>
</feature>
<evidence type="ECO:0000256" key="5">
    <source>
        <dbReference type="ARBA" id="ARBA00023136"/>
    </source>
</evidence>
<evidence type="ECO:0000256" key="6">
    <source>
        <dbReference type="SAM" id="MobiDB-lite"/>
    </source>
</evidence>
<evidence type="ECO:0000256" key="3">
    <source>
        <dbReference type="ARBA" id="ARBA00022692"/>
    </source>
</evidence>
<keyword evidence="10" id="KW-1185">Reference proteome</keyword>
<feature type="domain" description="Major facilitator superfamily (MFS) profile" evidence="8">
    <location>
        <begin position="57"/>
        <end position="486"/>
    </location>
</feature>
<organism evidence="9 10">
    <name type="scientific">Byssothecium circinans</name>
    <dbReference type="NCBI Taxonomy" id="147558"/>
    <lineage>
        <taxon>Eukaryota</taxon>
        <taxon>Fungi</taxon>
        <taxon>Dikarya</taxon>
        <taxon>Ascomycota</taxon>
        <taxon>Pezizomycotina</taxon>
        <taxon>Dothideomycetes</taxon>
        <taxon>Pleosporomycetidae</taxon>
        <taxon>Pleosporales</taxon>
        <taxon>Massarineae</taxon>
        <taxon>Massarinaceae</taxon>
        <taxon>Byssothecium</taxon>
    </lineage>
</organism>
<evidence type="ECO:0000313" key="9">
    <source>
        <dbReference type="EMBL" id="KAF1948159.1"/>
    </source>
</evidence>
<sequence length="495" mass="53756">MATESLPNKEGHAKALGREEGPRIQHTEPKSPDIVDFDGLQDPQNPLNWSSARKITSIAIISCLTFVLPLISTIIAPGTEDVLRDFNSTDKTLGSFVTTAYVLGGVAGPTVIAPCSELYGRSITYQVSSLLFFIFNVACAVANNLGALVIFRLFAAVVGSCSITIGAGSIADMVPQEKRAAAMAGWAMGPILAPSIGPIIGAYLTPAKGWRWVFWVSTLLTGVCAILSLALKESYPYTILQRKTAKLRKETGNQNLRSKLDTGKTPRELFAFSIFRPLKMLFGSPVLFLIPVYVALIYAYIYLCFTTFPRVFMDAYGFSLGQAGLAYLGIGVGSLIGLLLCGATMDRISKFLTTRNGGDFRPEYRLPPMAVGVLVVPAGLFWYGWTAEHRNHWILPIIGTAFLGAGMNITFMVSQTYLVDAYTVYAASAAAGTTILRSLIGALLPLAGNNLYDSLGIGWGTSLLGFIALTFIPGPYLLYVYGEKFREYRLFRVKF</sequence>
<feature type="transmembrane region" description="Helical" evidence="7">
    <location>
        <begin position="55"/>
        <end position="76"/>
    </location>
</feature>
<dbReference type="SUPFAM" id="SSF103473">
    <property type="entry name" value="MFS general substrate transporter"/>
    <property type="match status" value="1"/>
</dbReference>
<evidence type="ECO:0000313" key="10">
    <source>
        <dbReference type="Proteomes" id="UP000800035"/>
    </source>
</evidence>
<evidence type="ECO:0000256" key="7">
    <source>
        <dbReference type="SAM" id="Phobius"/>
    </source>
</evidence>
<dbReference type="Proteomes" id="UP000800035">
    <property type="component" value="Unassembled WGS sequence"/>
</dbReference>
<dbReference type="PROSITE" id="PS50850">
    <property type="entry name" value="MFS"/>
    <property type="match status" value="1"/>
</dbReference>
<evidence type="ECO:0000256" key="2">
    <source>
        <dbReference type="ARBA" id="ARBA00008335"/>
    </source>
</evidence>
<feature type="transmembrane region" description="Helical" evidence="7">
    <location>
        <begin position="366"/>
        <end position="385"/>
    </location>
</feature>
<name>A0A6A5T8V6_9PLEO</name>
<dbReference type="GO" id="GO:0022857">
    <property type="term" value="F:transmembrane transporter activity"/>
    <property type="evidence" value="ECO:0007669"/>
    <property type="project" value="InterPro"/>
</dbReference>
<dbReference type="InterPro" id="IPR011701">
    <property type="entry name" value="MFS"/>
</dbReference>
<proteinExistence type="inferred from homology"/>
<evidence type="ECO:0000256" key="4">
    <source>
        <dbReference type="ARBA" id="ARBA00022989"/>
    </source>
</evidence>
<comment type="similarity">
    <text evidence="2">Belongs to the major facilitator superfamily.</text>
</comment>
<dbReference type="Pfam" id="PF07690">
    <property type="entry name" value="MFS_1"/>
    <property type="match status" value="1"/>
</dbReference>
<feature type="transmembrane region" description="Helical" evidence="7">
    <location>
        <begin position="149"/>
        <end position="171"/>
    </location>
</feature>
<dbReference type="AlphaFoldDB" id="A0A6A5T8V6"/>
<reference evidence="9" key="1">
    <citation type="journal article" date="2020" name="Stud. Mycol.">
        <title>101 Dothideomycetes genomes: a test case for predicting lifestyles and emergence of pathogens.</title>
        <authorList>
            <person name="Haridas S."/>
            <person name="Albert R."/>
            <person name="Binder M."/>
            <person name="Bloem J."/>
            <person name="Labutti K."/>
            <person name="Salamov A."/>
            <person name="Andreopoulos B."/>
            <person name="Baker S."/>
            <person name="Barry K."/>
            <person name="Bills G."/>
            <person name="Bluhm B."/>
            <person name="Cannon C."/>
            <person name="Castanera R."/>
            <person name="Culley D."/>
            <person name="Daum C."/>
            <person name="Ezra D."/>
            <person name="Gonzalez J."/>
            <person name="Henrissat B."/>
            <person name="Kuo A."/>
            <person name="Liang C."/>
            <person name="Lipzen A."/>
            <person name="Lutzoni F."/>
            <person name="Magnuson J."/>
            <person name="Mondo S."/>
            <person name="Nolan M."/>
            <person name="Ohm R."/>
            <person name="Pangilinan J."/>
            <person name="Park H.-J."/>
            <person name="Ramirez L."/>
            <person name="Alfaro M."/>
            <person name="Sun H."/>
            <person name="Tritt A."/>
            <person name="Yoshinaga Y."/>
            <person name="Zwiers L.-H."/>
            <person name="Turgeon B."/>
            <person name="Goodwin S."/>
            <person name="Spatafora J."/>
            <person name="Crous P."/>
            <person name="Grigoriev I."/>
        </authorList>
    </citation>
    <scope>NUCLEOTIDE SEQUENCE</scope>
    <source>
        <strain evidence="9">CBS 675.92</strain>
    </source>
</reference>